<evidence type="ECO:0000313" key="2">
    <source>
        <dbReference type="EMBL" id="SVA21960.1"/>
    </source>
</evidence>
<accession>A0A381U142</accession>
<gene>
    <name evidence="2" type="ORF">METZ01_LOCUS74814</name>
</gene>
<evidence type="ECO:0000256" key="1">
    <source>
        <dbReference type="SAM" id="MobiDB-lite"/>
    </source>
</evidence>
<reference evidence="2" key="1">
    <citation type="submission" date="2018-05" db="EMBL/GenBank/DDBJ databases">
        <authorList>
            <person name="Lanie J.A."/>
            <person name="Ng W.-L."/>
            <person name="Kazmierczak K.M."/>
            <person name="Andrzejewski T.M."/>
            <person name="Davidsen T.M."/>
            <person name="Wayne K.J."/>
            <person name="Tettelin H."/>
            <person name="Glass J.I."/>
            <person name="Rusch D."/>
            <person name="Podicherti R."/>
            <person name="Tsui H.-C.T."/>
            <person name="Winkler M.E."/>
        </authorList>
    </citation>
    <scope>NUCLEOTIDE SEQUENCE</scope>
</reference>
<organism evidence="2">
    <name type="scientific">marine metagenome</name>
    <dbReference type="NCBI Taxonomy" id="408172"/>
    <lineage>
        <taxon>unclassified sequences</taxon>
        <taxon>metagenomes</taxon>
        <taxon>ecological metagenomes</taxon>
    </lineage>
</organism>
<feature type="compositionally biased region" description="Polar residues" evidence="1">
    <location>
        <begin position="1"/>
        <end position="17"/>
    </location>
</feature>
<proteinExistence type="predicted"/>
<feature type="region of interest" description="Disordered" evidence="1">
    <location>
        <begin position="1"/>
        <end position="32"/>
    </location>
</feature>
<name>A0A381U142_9ZZZZ</name>
<sequence length="84" mass="9814">MRGNGEYNQGESYTDTDGNGEWNEEDFIDDPNENKYHRNLIWSPTLESQFLKYYIYRANEPSDLISCDCIIDSLSSILDTTYID</sequence>
<feature type="compositionally biased region" description="Acidic residues" evidence="1">
    <location>
        <begin position="22"/>
        <end position="31"/>
    </location>
</feature>
<feature type="non-terminal residue" evidence="2">
    <location>
        <position position="84"/>
    </location>
</feature>
<protein>
    <submittedName>
        <fullName evidence="2">Uncharacterized protein</fullName>
    </submittedName>
</protein>
<dbReference type="EMBL" id="UINC01005538">
    <property type="protein sequence ID" value="SVA21960.1"/>
    <property type="molecule type" value="Genomic_DNA"/>
</dbReference>
<dbReference type="AlphaFoldDB" id="A0A381U142"/>